<keyword evidence="1" id="KW-0547">Nucleotide-binding</keyword>
<feature type="active site" evidence="2">
    <location>
        <position position="213"/>
    </location>
</feature>
<dbReference type="Pfam" id="PF02661">
    <property type="entry name" value="Fic"/>
    <property type="match status" value="1"/>
</dbReference>
<dbReference type="AlphaFoldDB" id="A0A0G1N927"/>
<dbReference type="InterPro" id="IPR003812">
    <property type="entry name" value="Fido"/>
</dbReference>
<dbReference type="Proteomes" id="UP000034032">
    <property type="component" value="Unassembled WGS sequence"/>
</dbReference>
<evidence type="ECO:0000259" key="4">
    <source>
        <dbReference type="PROSITE" id="PS51459"/>
    </source>
</evidence>
<dbReference type="InterPro" id="IPR040198">
    <property type="entry name" value="Fido_containing"/>
</dbReference>
<proteinExistence type="predicted"/>
<feature type="binding site" evidence="1">
    <location>
        <position position="213"/>
    </location>
    <ligand>
        <name>ATP</name>
        <dbReference type="ChEBI" id="CHEBI:30616"/>
    </ligand>
</feature>
<name>A0A0G1N927_9BACT</name>
<feature type="domain" description="Fido" evidence="4">
    <location>
        <begin position="126"/>
        <end position="276"/>
    </location>
</feature>
<organism evidence="5 6">
    <name type="scientific">Candidatus Yanofskybacteria bacterium GW2011_GWA2_44_9</name>
    <dbReference type="NCBI Taxonomy" id="1619025"/>
    <lineage>
        <taxon>Bacteria</taxon>
        <taxon>Candidatus Yanofskyibacteriota</taxon>
    </lineage>
</organism>
<dbReference type="InterPro" id="IPR025758">
    <property type="entry name" value="Fic/DOC_N"/>
</dbReference>
<dbReference type="Pfam" id="PF13784">
    <property type="entry name" value="Fic_N"/>
    <property type="match status" value="1"/>
</dbReference>
<feature type="binding site" evidence="1">
    <location>
        <position position="80"/>
    </location>
    <ligand>
        <name>ATP</name>
        <dbReference type="ChEBI" id="CHEBI:30616"/>
    </ligand>
</feature>
<dbReference type="PROSITE" id="PS51459">
    <property type="entry name" value="FIDO"/>
    <property type="match status" value="1"/>
</dbReference>
<dbReference type="Gene3D" id="1.10.3290.10">
    <property type="entry name" value="Fido-like domain"/>
    <property type="match status" value="1"/>
</dbReference>
<gene>
    <name evidence="5" type="ORF">UW79_C0037G0002</name>
</gene>
<evidence type="ECO:0000256" key="2">
    <source>
        <dbReference type="PIRSR" id="PIRSR640198-1"/>
    </source>
</evidence>
<protein>
    <submittedName>
        <fullName evidence="5">Filamentation induced by cAMP protein Fic</fullName>
    </submittedName>
</protein>
<feature type="binding site" evidence="1">
    <location>
        <begin position="218"/>
        <end position="224"/>
    </location>
    <ligand>
        <name>ATP</name>
        <dbReference type="ChEBI" id="CHEBI:30616"/>
    </ligand>
</feature>
<accession>A0A0G1N927</accession>
<dbReference type="PANTHER" id="PTHR13504">
    <property type="entry name" value="FIDO DOMAIN-CONTAINING PROTEIN DDB_G0283145"/>
    <property type="match status" value="1"/>
</dbReference>
<dbReference type="InterPro" id="IPR036597">
    <property type="entry name" value="Fido-like_dom_sf"/>
</dbReference>
<comment type="caution">
    <text evidence="5">The sequence shown here is derived from an EMBL/GenBank/DDBJ whole genome shotgun (WGS) entry which is preliminary data.</text>
</comment>
<evidence type="ECO:0000313" key="6">
    <source>
        <dbReference type="Proteomes" id="UP000034032"/>
    </source>
</evidence>
<feature type="binding site" evidence="1">
    <location>
        <position position="255"/>
    </location>
    <ligand>
        <name>ATP</name>
        <dbReference type="ChEBI" id="CHEBI:30616"/>
    </ligand>
</feature>
<reference evidence="5 6" key="1">
    <citation type="journal article" date="2015" name="Nature">
        <title>rRNA introns, odd ribosomes, and small enigmatic genomes across a large radiation of phyla.</title>
        <authorList>
            <person name="Brown C.T."/>
            <person name="Hug L.A."/>
            <person name="Thomas B.C."/>
            <person name="Sharon I."/>
            <person name="Castelle C.J."/>
            <person name="Singh A."/>
            <person name="Wilkins M.J."/>
            <person name="Williams K.H."/>
            <person name="Banfield J.F."/>
        </authorList>
    </citation>
    <scope>NUCLEOTIDE SEQUENCE [LARGE SCALE GENOMIC DNA]</scope>
</reference>
<feature type="binding site" evidence="3">
    <location>
        <begin position="255"/>
        <end position="256"/>
    </location>
    <ligand>
        <name>ATP</name>
        <dbReference type="ChEBI" id="CHEBI:30616"/>
    </ligand>
</feature>
<sequence length="385" mass="44432">MKIGKYIYHKDAQWGTYKSFFPNPFPPVDGFNLLPELIKMDSRAQHFVSKLDGITQLLPDVDFFIFMYILKDATSSSQIEGTGATMMDALEAEAKIDANLPDDVDDITHYIKALNRGIKLLEKIPISTRLIKLMHKELMEGGRMTHDARAGEFRHDQNWINGTSPHDAKYVPPPVDVMQRCLSDWEKFVHVESNDLLPLTKAALLHGQFETIHPFRDGNGRTGRMLTTLYLRETGLLSKPVLFLSSYFKKHQKVYYDRLHGYHEGAIDKWVQFFLAGISETAQEAIETVHKITKIRERDILKIQSMDKRSSKSAIEVLPRLFAQPIVDVTTISEWTDFTGNGAQKLIDRFIELEILKLRNPEKKYGRSYIYKDYVDIFYDAHKDK</sequence>
<evidence type="ECO:0000256" key="3">
    <source>
        <dbReference type="PIRSR" id="PIRSR640198-2"/>
    </source>
</evidence>
<dbReference type="SUPFAM" id="SSF140931">
    <property type="entry name" value="Fic-like"/>
    <property type="match status" value="1"/>
</dbReference>
<evidence type="ECO:0000313" key="5">
    <source>
        <dbReference type="EMBL" id="KKT80694.1"/>
    </source>
</evidence>
<evidence type="ECO:0000256" key="1">
    <source>
        <dbReference type="PIRSR" id="PIRSR038925-1"/>
    </source>
</evidence>
<dbReference type="PANTHER" id="PTHR13504:SF38">
    <property type="entry name" value="FIDO DOMAIN-CONTAINING PROTEIN"/>
    <property type="match status" value="1"/>
</dbReference>
<dbReference type="InterPro" id="IPR026287">
    <property type="entry name" value="SoFic-like"/>
</dbReference>
<dbReference type="EMBL" id="LCJR01000037">
    <property type="protein sequence ID" value="KKT80694.1"/>
    <property type="molecule type" value="Genomic_DNA"/>
</dbReference>
<dbReference type="PIRSF" id="PIRSF038925">
    <property type="entry name" value="AMP-prot_trans"/>
    <property type="match status" value="1"/>
</dbReference>
<dbReference type="GO" id="GO:0005524">
    <property type="term" value="F:ATP binding"/>
    <property type="evidence" value="ECO:0007669"/>
    <property type="project" value="UniProtKB-KW"/>
</dbReference>
<feature type="binding site" evidence="3">
    <location>
        <begin position="217"/>
        <end position="224"/>
    </location>
    <ligand>
        <name>ATP</name>
        <dbReference type="ChEBI" id="CHEBI:30616"/>
    </ligand>
</feature>
<keyword evidence="1" id="KW-0067">ATP-binding</keyword>